<evidence type="ECO:0000313" key="5">
    <source>
        <dbReference type="Proteomes" id="UP000838102"/>
    </source>
</evidence>
<feature type="domain" description="Transcriptional regulator TetR C-terminal Firmicutes type" evidence="3">
    <location>
        <begin position="80"/>
        <end position="171"/>
    </location>
</feature>
<dbReference type="Proteomes" id="UP000838102">
    <property type="component" value="Unassembled WGS sequence"/>
</dbReference>
<accession>A0ABM9D1X6</accession>
<protein>
    <recommendedName>
        <fullName evidence="6">TetR family transcriptional regulator</fullName>
    </recommendedName>
</protein>
<dbReference type="PANTHER" id="PTHR43479">
    <property type="entry name" value="ACREF/ENVCD OPERON REPRESSOR-RELATED"/>
    <property type="match status" value="1"/>
</dbReference>
<dbReference type="Pfam" id="PF00440">
    <property type="entry name" value="TetR_N"/>
    <property type="match status" value="1"/>
</dbReference>
<sequence>MQASTEDARTVHSKEKLKATAFNFISRGQDFSVGDVLETAELSRGTFYRHYTNKNALIGDLNQDLIQEVLEQVDDQFQVARVINIVQQRAAFYHHSLNLNGNPGFYPELLRQLRHVANHRLEQINEPGLHRDLLYQGEVIMTGFWACLSRWLTNNMELSPDKLLREFTEIFRISMGANSQTALIWFNFESLP</sequence>
<dbReference type="InterPro" id="IPR039532">
    <property type="entry name" value="TetR_C_Firmicutes"/>
</dbReference>
<dbReference type="Gene3D" id="1.10.357.10">
    <property type="entry name" value="Tetracycline Repressor, domain 2"/>
    <property type="match status" value="1"/>
</dbReference>
<dbReference type="InterPro" id="IPR009057">
    <property type="entry name" value="Homeodomain-like_sf"/>
</dbReference>
<feature type="domain" description="HTH tetR-type" evidence="2">
    <location>
        <begin position="18"/>
        <end position="58"/>
    </location>
</feature>
<keyword evidence="1" id="KW-0238">DNA-binding</keyword>
<proteinExistence type="predicted"/>
<reference evidence="4" key="1">
    <citation type="submission" date="2022-03" db="EMBL/GenBank/DDBJ databases">
        <authorList>
            <person name="Hettiarachchi G."/>
        </authorList>
    </citation>
    <scope>NUCLEOTIDE SEQUENCE</scope>
    <source>
        <strain evidence="4">LMG 32447</strain>
    </source>
</reference>
<evidence type="ECO:0000259" key="3">
    <source>
        <dbReference type="Pfam" id="PF14278"/>
    </source>
</evidence>
<evidence type="ECO:0000256" key="1">
    <source>
        <dbReference type="ARBA" id="ARBA00023125"/>
    </source>
</evidence>
<evidence type="ECO:0000313" key="4">
    <source>
        <dbReference type="EMBL" id="CAH1854498.1"/>
    </source>
</evidence>
<dbReference type="PANTHER" id="PTHR43479:SF11">
    <property type="entry name" value="ACREF_ENVCD OPERON REPRESSOR-RELATED"/>
    <property type="match status" value="1"/>
</dbReference>
<organism evidence="4 5">
    <name type="scientific">Convivina praedatoris</name>
    <dbReference type="NCBI Taxonomy" id="2880963"/>
    <lineage>
        <taxon>Bacteria</taxon>
        <taxon>Bacillati</taxon>
        <taxon>Bacillota</taxon>
        <taxon>Bacilli</taxon>
        <taxon>Lactobacillales</taxon>
        <taxon>Lactobacillaceae</taxon>
        <taxon>Convivina</taxon>
    </lineage>
</organism>
<evidence type="ECO:0000259" key="2">
    <source>
        <dbReference type="Pfam" id="PF00440"/>
    </source>
</evidence>
<dbReference type="EMBL" id="CAKOEU010000003">
    <property type="protein sequence ID" value="CAH1854498.1"/>
    <property type="molecule type" value="Genomic_DNA"/>
</dbReference>
<dbReference type="InterPro" id="IPR050624">
    <property type="entry name" value="HTH-type_Tx_Regulator"/>
</dbReference>
<dbReference type="SUPFAM" id="SSF46689">
    <property type="entry name" value="Homeodomain-like"/>
    <property type="match status" value="1"/>
</dbReference>
<name>A0ABM9D1X6_9LACO</name>
<gene>
    <name evidence="4" type="ORF">LMG032447_00884</name>
</gene>
<keyword evidence="5" id="KW-1185">Reference proteome</keyword>
<dbReference type="RefSeq" id="WP_248706289.1">
    <property type="nucleotide sequence ID" value="NZ_CAKOET010000003.1"/>
</dbReference>
<evidence type="ECO:0008006" key="6">
    <source>
        <dbReference type="Google" id="ProtNLM"/>
    </source>
</evidence>
<dbReference type="InterPro" id="IPR001647">
    <property type="entry name" value="HTH_TetR"/>
</dbReference>
<comment type="caution">
    <text evidence="4">The sequence shown here is derived from an EMBL/GenBank/DDBJ whole genome shotgun (WGS) entry which is preliminary data.</text>
</comment>
<dbReference type="Pfam" id="PF14278">
    <property type="entry name" value="TetR_C_8"/>
    <property type="match status" value="1"/>
</dbReference>